<organism evidence="2 3">
    <name type="scientific">Methanocella arvoryzae (strain DSM 22066 / NBRC 105507 / MRE50)</name>
    <dbReference type="NCBI Taxonomy" id="351160"/>
    <lineage>
        <taxon>Archaea</taxon>
        <taxon>Methanobacteriati</taxon>
        <taxon>Methanobacteriota</taxon>
        <taxon>Stenosarchaea group</taxon>
        <taxon>Methanomicrobia</taxon>
        <taxon>Methanocellales</taxon>
        <taxon>Methanocellaceae</taxon>
        <taxon>Methanocella</taxon>
    </lineage>
</organism>
<feature type="transmembrane region" description="Helical" evidence="1">
    <location>
        <begin position="295"/>
        <end position="315"/>
    </location>
</feature>
<dbReference type="EMBL" id="AM114193">
    <property type="protein sequence ID" value="CAJ35162.1"/>
    <property type="molecule type" value="Genomic_DNA"/>
</dbReference>
<dbReference type="KEGG" id="rci:LRC153"/>
<evidence type="ECO:0008006" key="4">
    <source>
        <dbReference type="Google" id="ProtNLM"/>
    </source>
</evidence>
<feature type="transmembrane region" description="Helical" evidence="1">
    <location>
        <begin position="158"/>
        <end position="174"/>
    </location>
</feature>
<feature type="transmembrane region" description="Helical" evidence="1">
    <location>
        <begin position="380"/>
        <end position="403"/>
    </location>
</feature>
<dbReference type="eggNOG" id="arCOG11018">
    <property type="taxonomic scope" value="Archaea"/>
</dbReference>
<keyword evidence="1" id="KW-0812">Transmembrane</keyword>
<dbReference type="Proteomes" id="UP000000663">
    <property type="component" value="Chromosome"/>
</dbReference>
<evidence type="ECO:0000313" key="3">
    <source>
        <dbReference type="Proteomes" id="UP000000663"/>
    </source>
</evidence>
<gene>
    <name evidence="2" type="ORF">LRC153</name>
</gene>
<feature type="transmembrane region" description="Helical" evidence="1">
    <location>
        <begin position="83"/>
        <end position="104"/>
    </location>
</feature>
<feature type="transmembrane region" description="Helical" evidence="1">
    <location>
        <begin position="350"/>
        <end position="368"/>
    </location>
</feature>
<feature type="transmembrane region" description="Helical" evidence="1">
    <location>
        <begin position="226"/>
        <end position="243"/>
    </location>
</feature>
<name>Q0W955_METAR</name>
<feature type="transmembrane region" description="Helical" evidence="1">
    <location>
        <begin position="322"/>
        <end position="344"/>
    </location>
</feature>
<feature type="transmembrane region" description="Helical" evidence="1">
    <location>
        <begin position="111"/>
        <end position="129"/>
    </location>
</feature>
<dbReference type="AlphaFoldDB" id="Q0W955"/>
<keyword evidence="3" id="KW-1185">Reference proteome</keyword>
<evidence type="ECO:0000256" key="1">
    <source>
        <dbReference type="SAM" id="Phobius"/>
    </source>
</evidence>
<evidence type="ECO:0000313" key="2">
    <source>
        <dbReference type="EMBL" id="CAJ35162.1"/>
    </source>
</evidence>
<accession>Q0W955</accession>
<feature type="transmembrane region" description="Helical" evidence="1">
    <location>
        <begin position="180"/>
        <end position="197"/>
    </location>
</feature>
<protein>
    <recommendedName>
        <fullName evidence="4">Glycosyltransferase RgtA/B/C/D-like domain-containing protein</fullName>
    </recommendedName>
</protein>
<dbReference type="GeneID" id="5143025"/>
<keyword evidence="1" id="KW-0472">Membrane</keyword>
<keyword evidence="1" id="KW-1133">Transmembrane helix</keyword>
<reference evidence="2 3" key="1">
    <citation type="journal article" date="2006" name="Science">
        <title>Genome of rice cluster I archaea -- the key methane producers in the rice rhizosphere.</title>
        <authorList>
            <person name="Erkel C."/>
            <person name="Kube M."/>
            <person name="Reinhardt R."/>
            <person name="Liesack W."/>
        </authorList>
    </citation>
    <scope>NUCLEOTIDE SEQUENCE [LARGE SCALE GENOMIC DNA]</scope>
    <source>
        <strain evidence="3">DSM 22066 / NBRC 105507 / MRE50</strain>
    </source>
</reference>
<proteinExistence type="predicted"/>
<sequence length="516" mass="57956">MSDRKAVNLILIILIAVGLLSSLLASLNLELDSDTVVPGLVAMEIVKYGNFGFTYPVDDPYLFTDIFTFHFLPQVLSGFDPTVLRLTAFFVFLLVVSVFTYMIYRFSNLTSALIFAALFTNIQPGASYLFLSPEYHVGSLLFAGLFILLFHTEAIQKLPFYAVAALAFVVGLIVLSDSIILAFFIVPYIGYCIYYFWTKRAEVPTEGSKKQRVAEAESREKEVSKITNVLVVLGISTVAAYVLKMNNFFMDGLRVFLITTKTGDVGGIGERLTLLVESLLLLLNHNLLSLLNTGINLYDIAIGAIFLMAAAYSLVRRNPKANYLYWMFMLSAGFTFVAFTFTTLGDGGSARFLLFVAVGVFATIALAYRPETPGLNVNTMLLAAVIILILATIASNIGTIAGYDYQPNKEDYELIDYLKNNSMTYGYTDFNRANKLIYLSKQEVLYPKVKIVDDQFFVEGMLMTQRWYDVVNEQHRLHVLVGENDPLYIDAQKVIRAGVLNNTHYYQNYTIYEYNL</sequence>
<feature type="transmembrane region" description="Helical" evidence="1">
    <location>
        <begin position="135"/>
        <end position="151"/>
    </location>
</feature>
<dbReference type="RefSeq" id="WP_012037325.1">
    <property type="nucleotide sequence ID" value="NC_009464.1"/>
</dbReference>